<gene>
    <name evidence="4" type="ORF">JOC27_002135</name>
</gene>
<sequence length="429" mass="47072">MKRKADWYVIVTGLLLLGCLVIFCGVRTSEIINKTAGHNEQALQIEKAPLMHLLGAMSPITMENRKLKTKAVQQRNLEQSAEVLSFFNRKTEQTDVRLSKTIRLVPGGQSIGVKVTTKGVLVVGYHLIDGIRGQASPGETAGIRIGDVITKINNQTVHNITDVREQIRTVSQSNQTLKLDVLRQKTVMVKKLIPVQDRSDHHYQLGLYIRDSASGIGTMTFYDPQSGSYGALGHVISDRDTGQPLLVNEGRIVRSSVQAIDKGAEGKPGEKIAFFPENAASIGTVEKNTPFGIYGHLQQFRFRPIDLNRTLPVALASEVKEGPAQILTVLNGDKIQTFDIQILNSIPQKYPATKGLVIKITDPKLLMATGGIIQGMSGSPIIQNGKLVGAVTHVFVNDPTCGYGVHIEWMLHEAGIDIYQKNHKRDFAS</sequence>
<proteinExistence type="predicted"/>
<comment type="caution">
    <text evidence="4">The sequence shown here is derived from an EMBL/GenBank/DDBJ whole genome shotgun (WGS) entry which is preliminary data.</text>
</comment>
<dbReference type="InterPro" id="IPR008763">
    <property type="entry name" value="Peptidase_S55"/>
</dbReference>
<evidence type="ECO:0000259" key="3">
    <source>
        <dbReference type="PROSITE" id="PS51494"/>
    </source>
</evidence>
<dbReference type="PROSITE" id="PS51494">
    <property type="entry name" value="SPOIVB"/>
    <property type="match status" value="1"/>
</dbReference>
<keyword evidence="1" id="KW-0720">Serine protease</keyword>
<evidence type="ECO:0000313" key="4">
    <source>
        <dbReference type="EMBL" id="MBM7658673.1"/>
    </source>
</evidence>
<dbReference type="SMART" id="SM00228">
    <property type="entry name" value="PDZ"/>
    <property type="match status" value="1"/>
</dbReference>
<dbReference type="PROSITE" id="PS51257">
    <property type="entry name" value="PROKAR_LIPOPROTEIN"/>
    <property type="match status" value="1"/>
</dbReference>
<keyword evidence="1" id="KW-0645">Protease</keyword>
<dbReference type="InterPro" id="IPR009003">
    <property type="entry name" value="Peptidase_S1_PA"/>
</dbReference>
<dbReference type="EMBL" id="JAFBEV010000021">
    <property type="protein sequence ID" value="MBM7658673.1"/>
    <property type="molecule type" value="Genomic_DNA"/>
</dbReference>
<dbReference type="SUPFAM" id="SSF50494">
    <property type="entry name" value="Trypsin-like serine proteases"/>
    <property type="match status" value="1"/>
</dbReference>
<evidence type="ECO:0000256" key="1">
    <source>
        <dbReference type="ARBA" id="ARBA00022825"/>
    </source>
</evidence>
<dbReference type="Proteomes" id="UP000823201">
    <property type="component" value="Unassembled WGS sequence"/>
</dbReference>
<protein>
    <submittedName>
        <fullName evidence="4">Stage IV sporulation protein B</fullName>
        <ecNumber evidence="4">3.4.21.116</ecNumber>
    </submittedName>
</protein>
<feature type="domain" description="Peptidase S55" evidence="3">
    <location>
        <begin position="186"/>
        <end position="426"/>
    </location>
</feature>
<dbReference type="EC" id="3.4.21.116" evidence="4"/>
<dbReference type="PROSITE" id="PS50106">
    <property type="entry name" value="PDZ"/>
    <property type="match status" value="1"/>
</dbReference>
<dbReference type="InterPro" id="IPR014219">
    <property type="entry name" value="SpoIVB"/>
</dbReference>
<evidence type="ECO:0000259" key="2">
    <source>
        <dbReference type="PROSITE" id="PS50106"/>
    </source>
</evidence>
<feature type="domain" description="PDZ" evidence="2">
    <location>
        <begin position="110"/>
        <end position="185"/>
    </location>
</feature>
<dbReference type="SUPFAM" id="SSF50156">
    <property type="entry name" value="PDZ domain-like"/>
    <property type="match status" value="1"/>
</dbReference>
<dbReference type="Pfam" id="PF05580">
    <property type="entry name" value="Peptidase_S55"/>
    <property type="match status" value="1"/>
</dbReference>
<dbReference type="InterPro" id="IPR036034">
    <property type="entry name" value="PDZ_sf"/>
</dbReference>
<accession>A0ABS2QA59</accession>
<dbReference type="RefSeq" id="WP_205007229.1">
    <property type="nucleotide sequence ID" value="NZ_CBCRXA010000021.1"/>
</dbReference>
<dbReference type="InterPro" id="IPR001478">
    <property type="entry name" value="PDZ"/>
</dbReference>
<name>A0ABS2QA59_9BACL</name>
<dbReference type="InterPro" id="IPR041489">
    <property type="entry name" value="PDZ_6"/>
</dbReference>
<dbReference type="Pfam" id="PF17820">
    <property type="entry name" value="PDZ_6"/>
    <property type="match status" value="1"/>
</dbReference>
<dbReference type="NCBIfam" id="TIGR02860">
    <property type="entry name" value="spore_IV_B"/>
    <property type="match status" value="1"/>
</dbReference>
<organism evidence="4 5">
    <name type="scientific">Sporolactobacillus spathodeae</name>
    <dbReference type="NCBI Taxonomy" id="1465502"/>
    <lineage>
        <taxon>Bacteria</taxon>
        <taxon>Bacillati</taxon>
        <taxon>Bacillota</taxon>
        <taxon>Bacilli</taxon>
        <taxon>Bacillales</taxon>
        <taxon>Sporolactobacillaceae</taxon>
        <taxon>Sporolactobacillus</taxon>
    </lineage>
</organism>
<dbReference type="Gene3D" id="2.30.42.10">
    <property type="match status" value="1"/>
</dbReference>
<reference evidence="4 5" key="1">
    <citation type="submission" date="2021-01" db="EMBL/GenBank/DDBJ databases">
        <title>Genomic Encyclopedia of Type Strains, Phase IV (KMG-IV): sequencing the most valuable type-strain genomes for metagenomic binning, comparative biology and taxonomic classification.</title>
        <authorList>
            <person name="Goeker M."/>
        </authorList>
    </citation>
    <scope>NUCLEOTIDE SEQUENCE [LARGE SCALE GENOMIC DNA]</scope>
    <source>
        <strain evidence="4 5">DSM 100968</strain>
    </source>
</reference>
<keyword evidence="4" id="KW-0378">Hydrolase</keyword>
<evidence type="ECO:0000313" key="5">
    <source>
        <dbReference type="Proteomes" id="UP000823201"/>
    </source>
</evidence>
<dbReference type="GO" id="GO:0016787">
    <property type="term" value="F:hydrolase activity"/>
    <property type="evidence" value="ECO:0007669"/>
    <property type="project" value="UniProtKB-KW"/>
</dbReference>
<keyword evidence="5" id="KW-1185">Reference proteome</keyword>